<dbReference type="OrthoDB" id="9803914at2"/>
<feature type="active site" description="Proton acceptor" evidence="5">
    <location>
        <position position="256"/>
    </location>
</feature>
<feature type="domain" description="Endonuclease/exonuclease/phosphatase" evidence="8">
    <location>
        <begin position="6"/>
        <end position="256"/>
    </location>
</feature>
<dbReference type="PROSITE" id="PS00726">
    <property type="entry name" value="AP_NUCLEASE_F1_1"/>
    <property type="match status" value="1"/>
</dbReference>
<dbReference type="Pfam" id="PF03372">
    <property type="entry name" value="Exo_endo_phos"/>
    <property type="match status" value="1"/>
</dbReference>
<evidence type="ECO:0000259" key="8">
    <source>
        <dbReference type="Pfam" id="PF03372"/>
    </source>
</evidence>
<dbReference type="GO" id="GO:0003677">
    <property type="term" value="F:DNA binding"/>
    <property type="evidence" value="ECO:0007669"/>
    <property type="project" value="InterPro"/>
</dbReference>
<feature type="active site" evidence="5">
    <location>
        <position position="107"/>
    </location>
</feature>
<comment type="cofactor">
    <cofactor evidence="6">
        <name>Mg(2+)</name>
        <dbReference type="ChEBI" id="CHEBI:18420"/>
    </cofactor>
    <cofactor evidence="6">
        <name>Mn(2+)</name>
        <dbReference type="ChEBI" id="CHEBI:29035"/>
    </cofactor>
    <text evidence="6">Probably binds two magnesium or manganese ions per subunit.</text>
</comment>
<dbReference type="STRING" id="1489064.WH96_10245"/>
<proteinExistence type="inferred from homology"/>
<evidence type="ECO:0000313" key="10">
    <source>
        <dbReference type="Proteomes" id="UP000035444"/>
    </source>
</evidence>
<keyword evidence="2 6" id="KW-0479">Metal-binding</keyword>
<dbReference type="NCBIfam" id="TIGR00633">
    <property type="entry name" value="xth"/>
    <property type="match status" value="1"/>
</dbReference>
<feature type="binding site" evidence="6">
    <location>
        <position position="9"/>
    </location>
    <ligand>
        <name>Mg(2+)</name>
        <dbReference type="ChEBI" id="CHEBI:18420"/>
        <label>1</label>
    </ligand>
</feature>
<dbReference type="EMBL" id="LAQL01000006">
    <property type="protein sequence ID" value="KLN60836.1"/>
    <property type="molecule type" value="Genomic_DNA"/>
</dbReference>
<dbReference type="GO" id="GO:0006281">
    <property type="term" value="P:DNA repair"/>
    <property type="evidence" value="ECO:0007669"/>
    <property type="project" value="InterPro"/>
</dbReference>
<evidence type="ECO:0000256" key="2">
    <source>
        <dbReference type="ARBA" id="ARBA00022723"/>
    </source>
</evidence>
<organism evidence="9 10">
    <name type="scientific">Kiloniella spongiae</name>
    <dbReference type="NCBI Taxonomy" id="1489064"/>
    <lineage>
        <taxon>Bacteria</taxon>
        <taxon>Pseudomonadati</taxon>
        <taxon>Pseudomonadota</taxon>
        <taxon>Alphaproteobacteria</taxon>
        <taxon>Rhodospirillales</taxon>
        <taxon>Kiloniellaceae</taxon>
        <taxon>Kiloniella</taxon>
    </lineage>
</organism>
<evidence type="ECO:0000256" key="1">
    <source>
        <dbReference type="ARBA" id="ARBA00007092"/>
    </source>
</evidence>
<dbReference type="InterPro" id="IPR004808">
    <property type="entry name" value="AP_endonuc_1"/>
</dbReference>
<dbReference type="Proteomes" id="UP000035444">
    <property type="component" value="Unassembled WGS sequence"/>
</dbReference>
<dbReference type="PROSITE" id="PS51435">
    <property type="entry name" value="AP_NUCLEASE_F1_4"/>
    <property type="match status" value="1"/>
</dbReference>
<feature type="site" description="Transition state stabilizer" evidence="7">
    <location>
        <position position="154"/>
    </location>
</feature>
<feature type="site" description="Interaction with DNA substrate" evidence="7">
    <location>
        <position position="256"/>
    </location>
</feature>
<evidence type="ECO:0000256" key="4">
    <source>
        <dbReference type="ARBA" id="ARBA00022842"/>
    </source>
</evidence>
<keyword evidence="3" id="KW-0378">Hydrolase</keyword>
<feature type="site" description="Important for catalytic activity" evidence="7">
    <location>
        <position position="226"/>
    </location>
</feature>
<evidence type="ECO:0000256" key="3">
    <source>
        <dbReference type="ARBA" id="ARBA00022801"/>
    </source>
</evidence>
<evidence type="ECO:0000256" key="7">
    <source>
        <dbReference type="PIRSR" id="PIRSR604808-3"/>
    </source>
</evidence>
<accession>A0A0H2MF47</accession>
<feature type="binding site" evidence="6">
    <location>
        <position position="152"/>
    </location>
    <ligand>
        <name>Mg(2+)</name>
        <dbReference type="ChEBI" id="CHEBI:18420"/>
        <label>1</label>
    </ligand>
</feature>
<dbReference type="AlphaFoldDB" id="A0A0H2MF47"/>
<keyword evidence="10" id="KW-1185">Reference proteome</keyword>
<comment type="similarity">
    <text evidence="1">Belongs to the DNA repair enzymes AP/ExoA family.</text>
</comment>
<feature type="binding site" evidence="6">
    <location>
        <position position="256"/>
    </location>
    <ligand>
        <name>Mg(2+)</name>
        <dbReference type="ChEBI" id="CHEBI:18420"/>
        <label>1</label>
    </ligand>
</feature>
<dbReference type="InterPro" id="IPR020847">
    <property type="entry name" value="AP_endonuclease_F1_BS"/>
</dbReference>
<dbReference type="CDD" id="cd09086">
    <property type="entry name" value="ExoIII-like_AP-endo"/>
    <property type="match status" value="1"/>
</dbReference>
<dbReference type="RefSeq" id="WP_047764049.1">
    <property type="nucleotide sequence ID" value="NZ_LAQL01000006.1"/>
</dbReference>
<dbReference type="PATRIC" id="fig|1489064.4.peg.3344"/>
<dbReference type="PANTHER" id="PTHR43250">
    <property type="entry name" value="EXODEOXYRIBONUCLEASE III"/>
    <property type="match status" value="1"/>
</dbReference>
<evidence type="ECO:0000256" key="6">
    <source>
        <dbReference type="PIRSR" id="PIRSR604808-2"/>
    </source>
</evidence>
<dbReference type="Gene3D" id="3.60.10.10">
    <property type="entry name" value="Endonuclease/exonuclease/phosphatase"/>
    <property type="match status" value="1"/>
</dbReference>
<dbReference type="GO" id="GO:0046872">
    <property type="term" value="F:metal ion binding"/>
    <property type="evidence" value="ECO:0007669"/>
    <property type="project" value="UniProtKB-KW"/>
</dbReference>
<feature type="binding site" evidence="6">
    <location>
        <position position="36"/>
    </location>
    <ligand>
        <name>Mg(2+)</name>
        <dbReference type="ChEBI" id="CHEBI:18420"/>
        <label>1</label>
    </ligand>
</feature>
<reference evidence="9 10" key="1">
    <citation type="submission" date="2015-03" db="EMBL/GenBank/DDBJ databases">
        <title>Genome Sequence of Kiloniella spongiae MEBiC09566, isolated from a marine sponge.</title>
        <authorList>
            <person name="Shao Z."/>
            <person name="Wang L."/>
            <person name="Li X."/>
        </authorList>
    </citation>
    <scope>NUCLEOTIDE SEQUENCE [LARGE SCALE GENOMIC DNA]</scope>
    <source>
        <strain evidence="9 10">MEBiC09566</strain>
    </source>
</reference>
<gene>
    <name evidence="9" type="ORF">WH96_10245</name>
</gene>
<protein>
    <submittedName>
        <fullName evidence="9">Exodeoxyribonuclease III</fullName>
    </submittedName>
</protein>
<feature type="binding site" evidence="6">
    <location>
        <position position="255"/>
    </location>
    <ligand>
        <name>Mg(2+)</name>
        <dbReference type="ChEBI" id="CHEBI:18420"/>
        <label>1</label>
    </ligand>
</feature>
<keyword evidence="6" id="KW-0464">Manganese</keyword>
<dbReference type="NCBIfam" id="TIGR00195">
    <property type="entry name" value="exoDNase_III"/>
    <property type="match status" value="1"/>
</dbReference>
<dbReference type="GO" id="GO:0004519">
    <property type="term" value="F:endonuclease activity"/>
    <property type="evidence" value="ECO:0007669"/>
    <property type="project" value="InterPro"/>
</dbReference>
<dbReference type="GO" id="GO:0008311">
    <property type="term" value="F:double-stranded DNA 3'-5' DNA exonuclease activity"/>
    <property type="evidence" value="ECO:0007669"/>
    <property type="project" value="InterPro"/>
</dbReference>
<comment type="caution">
    <text evidence="9">The sequence shown here is derived from an EMBL/GenBank/DDBJ whole genome shotgun (WGS) entry which is preliminary data.</text>
</comment>
<sequence>MTLRIATWNINSVRQRLGHLKDFTDSHKPDVLCLQETKVQDSEFPLHDIKSMGYEEVFFHGQKSYNGVAILCKNTVKNHEKIIWCGKDDRRHIAIALNNGLEVHNFYVPSGGPIPDPEQNDKFAHKLQFLKEMSKWAKKPDVKEKKLILVGDLNVAPLEKDVWNHKKLLKSVGHTPLESELMAKLRKSGDLIDVGRHFIPEDQPLYSWWGYRYKPSFEKDYGWRLDHILATQSLKSALKNFEVVRHTRGWEKPSDHVPNIVDIDI</sequence>
<evidence type="ECO:0000256" key="5">
    <source>
        <dbReference type="PIRSR" id="PIRSR604808-1"/>
    </source>
</evidence>
<name>A0A0H2MF47_9PROT</name>
<dbReference type="InterPro" id="IPR036691">
    <property type="entry name" value="Endo/exonu/phosph_ase_sf"/>
</dbReference>
<feature type="binding site" evidence="6">
    <location>
        <position position="154"/>
    </location>
    <ligand>
        <name>Mg(2+)</name>
        <dbReference type="ChEBI" id="CHEBI:18420"/>
        <label>1</label>
    </ligand>
</feature>
<dbReference type="InterPro" id="IPR005135">
    <property type="entry name" value="Endo/exonuclease/phosphatase"/>
</dbReference>
<feature type="active site" description="Proton donor/acceptor" evidence="5">
    <location>
        <position position="152"/>
    </location>
</feature>
<keyword evidence="4 6" id="KW-0460">Magnesium</keyword>
<dbReference type="InterPro" id="IPR037493">
    <property type="entry name" value="ExoIII-like"/>
</dbReference>
<evidence type="ECO:0000313" key="9">
    <source>
        <dbReference type="EMBL" id="KLN60836.1"/>
    </source>
</evidence>
<dbReference type="SUPFAM" id="SSF56219">
    <property type="entry name" value="DNase I-like"/>
    <property type="match status" value="1"/>
</dbReference>
<dbReference type="PANTHER" id="PTHR43250:SF2">
    <property type="entry name" value="EXODEOXYRIBONUCLEASE III"/>
    <property type="match status" value="1"/>
</dbReference>